<name>A0A2S6CDL1_9PEZI</name>
<dbReference type="OrthoDB" id="5405781at2759"/>
<feature type="transmembrane region" description="Helical" evidence="1">
    <location>
        <begin position="359"/>
        <end position="376"/>
    </location>
</feature>
<keyword evidence="1" id="KW-0812">Transmembrane</keyword>
<feature type="transmembrane region" description="Helical" evidence="1">
    <location>
        <begin position="190"/>
        <end position="215"/>
    </location>
</feature>
<feature type="transmembrane region" description="Helical" evidence="1">
    <location>
        <begin position="418"/>
        <end position="437"/>
    </location>
</feature>
<comment type="caution">
    <text evidence="3">The sequence shown here is derived from an EMBL/GenBank/DDBJ whole genome shotgun (WGS) entry which is preliminary data.</text>
</comment>
<dbReference type="Pfam" id="PF01757">
    <property type="entry name" value="Acyl_transf_3"/>
    <property type="match status" value="1"/>
</dbReference>
<dbReference type="PANTHER" id="PTHR23028:SF134">
    <property type="entry name" value="PUTATIVE (AFU_ORTHOLOGUE AFUA_4G08520)-RELATED"/>
    <property type="match status" value="1"/>
</dbReference>
<gene>
    <name evidence="3" type="ORF">CBER1_00152</name>
</gene>
<keyword evidence="1" id="KW-1133">Transmembrane helix</keyword>
<dbReference type="Proteomes" id="UP000237631">
    <property type="component" value="Unassembled WGS sequence"/>
</dbReference>
<feature type="transmembrane region" description="Helical" evidence="1">
    <location>
        <begin position="122"/>
        <end position="145"/>
    </location>
</feature>
<organism evidence="3 4">
    <name type="scientific">Cercospora berteroae</name>
    <dbReference type="NCBI Taxonomy" id="357750"/>
    <lineage>
        <taxon>Eukaryota</taxon>
        <taxon>Fungi</taxon>
        <taxon>Dikarya</taxon>
        <taxon>Ascomycota</taxon>
        <taxon>Pezizomycotina</taxon>
        <taxon>Dothideomycetes</taxon>
        <taxon>Dothideomycetidae</taxon>
        <taxon>Mycosphaerellales</taxon>
        <taxon>Mycosphaerellaceae</taxon>
        <taxon>Cercospora</taxon>
    </lineage>
</organism>
<keyword evidence="4" id="KW-1185">Reference proteome</keyword>
<feature type="domain" description="Acyltransferase 3" evidence="2">
    <location>
        <begin position="18"/>
        <end position="387"/>
    </location>
</feature>
<accession>A0A2S6CDL1</accession>
<dbReference type="InterPro" id="IPR002656">
    <property type="entry name" value="Acyl_transf_3_dom"/>
</dbReference>
<evidence type="ECO:0000313" key="4">
    <source>
        <dbReference type="Proteomes" id="UP000237631"/>
    </source>
</evidence>
<dbReference type="InterPro" id="IPR050879">
    <property type="entry name" value="Acyltransferase_3"/>
</dbReference>
<proteinExistence type="predicted"/>
<keyword evidence="1" id="KW-0472">Membrane</keyword>
<sequence length="487" mass="54643">MISHGPADPSRPSTTRHLDGLRGLAATIVFIQHNLSNFTWRLHDFGFGQSGKHYYFISLPFIRVFFNGGGAAVVIFFILSGYVLSVSHLRKLKSWSPSTSSNDIRTWRWSLLSAVFRRPVRLYLPPLVIAFMVALIIHIPGPIFIPTMVVSPHEGGLGAELVQFIVKSAKYFQPFQVHSNSVFTWYTYDIAIWTIPIELKGSILVFGLLGLLSLFGLRGAGAIRAAAIATTMIVIGGIMLSLSFKWSMACFLFGMAIAIVDVWDLDGRFFRALPSEHIRSAVLHVLFFGGWYLLSEPAHDGNPFTTYQTPGWKWLSTFIPKGYNQENYYRYWHSLGGLPFVYGTLRISWLRWLLSRKPILFLGEVSFMLYLVHLPLGEIFGVRINALFGGPVSEHLKGTFWDGSLPIPDIGPFGLSTRPLVCLSLSLAIYLFHAYYATEWIDKPAVRLSRKLAVKLRLQSDRAVPVQEPLLPMATVDSMQPMGRGVA</sequence>
<dbReference type="AlphaFoldDB" id="A0A2S6CDL1"/>
<feature type="transmembrane region" description="Helical" evidence="1">
    <location>
        <begin position="246"/>
        <end position="265"/>
    </location>
</feature>
<reference evidence="4" key="1">
    <citation type="journal article" date="2017" name="bioRxiv">
        <title>Conservation of a gene cluster reveals novel cercosporin biosynthetic mechanisms and extends production to the genus Colletotrichum.</title>
        <authorList>
            <person name="de Jonge R."/>
            <person name="Ebert M.K."/>
            <person name="Huitt-Roehl C.R."/>
            <person name="Pal P."/>
            <person name="Suttle J.C."/>
            <person name="Spanner R.E."/>
            <person name="Neubauer J.D."/>
            <person name="Jurick W.M.II."/>
            <person name="Stott K.A."/>
            <person name="Secor G.A."/>
            <person name="Thomma B.P.H.J."/>
            <person name="Van de Peer Y."/>
            <person name="Townsend C.A."/>
            <person name="Bolton M.D."/>
        </authorList>
    </citation>
    <scope>NUCLEOTIDE SEQUENCE [LARGE SCALE GENOMIC DNA]</scope>
    <source>
        <strain evidence="4">CBS538.71</strain>
    </source>
</reference>
<feature type="transmembrane region" description="Helical" evidence="1">
    <location>
        <begin position="64"/>
        <end position="84"/>
    </location>
</feature>
<evidence type="ECO:0000313" key="3">
    <source>
        <dbReference type="EMBL" id="PPJ57808.1"/>
    </source>
</evidence>
<dbReference type="EMBL" id="PNEN01000488">
    <property type="protein sequence ID" value="PPJ57808.1"/>
    <property type="molecule type" value="Genomic_DNA"/>
</dbReference>
<evidence type="ECO:0000256" key="1">
    <source>
        <dbReference type="SAM" id="Phobius"/>
    </source>
</evidence>
<feature type="transmembrane region" description="Helical" evidence="1">
    <location>
        <begin position="331"/>
        <end position="352"/>
    </location>
</feature>
<protein>
    <recommendedName>
        <fullName evidence="2">Acyltransferase 3 domain-containing protein</fullName>
    </recommendedName>
</protein>
<dbReference type="GO" id="GO:0016747">
    <property type="term" value="F:acyltransferase activity, transferring groups other than amino-acyl groups"/>
    <property type="evidence" value="ECO:0007669"/>
    <property type="project" value="InterPro"/>
</dbReference>
<dbReference type="PANTHER" id="PTHR23028">
    <property type="entry name" value="ACETYLTRANSFERASE"/>
    <property type="match status" value="1"/>
</dbReference>
<dbReference type="STRING" id="357750.A0A2S6CDL1"/>
<evidence type="ECO:0000259" key="2">
    <source>
        <dbReference type="Pfam" id="PF01757"/>
    </source>
</evidence>